<protein>
    <submittedName>
        <fullName evidence="1">Uncharacterized protein</fullName>
    </submittedName>
</protein>
<name>A0A0F7VLI4_STRLW</name>
<gene>
    <name evidence="1" type="primary">sle_01580</name>
</gene>
<proteinExistence type="predicted"/>
<dbReference type="Proteomes" id="UP000035016">
    <property type="component" value="Chromosome Chromosome"/>
</dbReference>
<evidence type="ECO:0000313" key="1">
    <source>
        <dbReference type="EMBL" id="CQR59620.1"/>
    </source>
</evidence>
<dbReference type="KEGG" id="sle:sle_01580"/>
<evidence type="ECO:0000313" key="2">
    <source>
        <dbReference type="Proteomes" id="UP000035016"/>
    </source>
</evidence>
<dbReference type="EMBL" id="LN831790">
    <property type="protein sequence ID" value="CQR59620.1"/>
    <property type="molecule type" value="Genomic_DNA"/>
</dbReference>
<reference evidence="1 2" key="1">
    <citation type="submission" date="2015-02" db="EMBL/GenBank/DDBJ databases">
        <authorList>
            <person name="Gomez-Escribano P.J."/>
        </authorList>
    </citation>
    <scope>NUCLEOTIDE SEQUENCE [LARGE SCALE GENOMIC DNA]</scope>
    <source>
        <strain evidence="2">C34 (DSM 42122 / NRRL B-24963)</strain>
    </source>
</reference>
<dbReference type="AlphaFoldDB" id="A0A0F7VLI4"/>
<sequence length="92" mass="9195">MSPGWAVKEDAGVYQSAGAKVWAAVADTQVGTAQHVGVVRSGEVEVGRRVGEPVGVAVGAVDGGVHDGDDVGHGAARLSRPFAMAGSRVSLT</sequence>
<organism evidence="1 2">
    <name type="scientific">Streptomyces leeuwenhoekii</name>
    <dbReference type="NCBI Taxonomy" id="1437453"/>
    <lineage>
        <taxon>Bacteria</taxon>
        <taxon>Bacillati</taxon>
        <taxon>Actinomycetota</taxon>
        <taxon>Actinomycetes</taxon>
        <taxon>Kitasatosporales</taxon>
        <taxon>Streptomycetaceae</taxon>
        <taxon>Streptomyces</taxon>
    </lineage>
</organism>
<accession>A0A0F7VLI4</accession>